<reference evidence="2" key="2">
    <citation type="journal article" date="2007" name="Science">
        <title>Draft genome sequence of the sexually transmitted pathogen Trichomonas vaginalis.</title>
        <authorList>
            <person name="Carlton J.M."/>
            <person name="Hirt R.P."/>
            <person name="Silva J.C."/>
            <person name="Delcher A.L."/>
            <person name="Schatz M."/>
            <person name="Zhao Q."/>
            <person name="Wortman J.R."/>
            <person name="Bidwell S.L."/>
            <person name="Alsmark U.C.M."/>
            <person name="Besteiro S."/>
            <person name="Sicheritz-Ponten T."/>
            <person name="Noel C.J."/>
            <person name="Dacks J.B."/>
            <person name="Foster P.G."/>
            <person name="Simillion C."/>
            <person name="Van de Peer Y."/>
            <person name="Miranda-Saavedra D."/>
            <person name="Barton G.J."/>
            <person name="Westrop G.D."/>
            <person name="Mueller S."/>
            <person name="Dessi D."/>
            <person name="Fiori P.L."/>
            <person name="Ren Q."/>
            <person name="Paulsen I."/>
            <person name="Zhang H."/>
            <person name="Bastida-Corcuera F.D."/>
            <person name="Simoes-Barbosa A."/>
            <person name="Brown M.T."/>
            <person name="Hayes R.D."/>
            <person name="Mukherjee M."/>
            <person name="Okumura C.Y."/>
            <person name="Schneider R."/>
            <person name="Smith A.J."/>
            <person name="Vanacova S."/>
            <person name="Villalvazo M."/>
            <person name="Haas B.J."/>
            <person name="Pertea M."/>
            <person name="Feldblyum T.V."/>
            <person name="Utterback T.R."/>
            <person name="Shu C.L."/>
            <person name="Osoegawa K."/>
            <person name="de Jong P.J."/>
            <person name="Hrdy I."/>
            <person name="Horvathova L."/>
            <person name="Zubacova Z."/>
            <person name="Dolezal P."/>
            <person name="Malik S.B."/>
            <person name="Logsdon J.M. Jr."/>
            <person name="Henze K."/>
            <person name="Gupta A."/>
            <person name="Wang C.C."/>
            <person name="Dunne R.L."/>
            <person name="Upcroft J.A."/>
            <person name="Upcroft P."/>
            <person name="White O."/>
            <person name="Salzberg S.L."/>
            <person name="Tang P."/>
            <person name="Chiu C.-H."/>
            <person name="Lee Y.-S."/>
            <person name="Embley T.M."/>
            <person name="Coombs G.H."/>
            <person name="Mottram J.C."/>
            <person name="Tachezy J."/>
            <person name="Fraser-Liggett C.M."/>
            <person name="Johnson P.J."/>
        </authorList>
    </citation>
    <scope>NUCLEOTIDE SEQUENCE [LARGE SCALE GENOMIC DNA]</scope>
    <source>
        <strain evidence="2">G3</strain>
    </source>
</reference>
<dbReference type="CDD" id="cd00590">
    <property type="entry name" value="RRM_SF"/>
    <property type="match status" value="1"/>
</dbReference>
<sequence>MDFHYLDEYVMLILDNAGQTAEEIIPLISNIGPYDFIHVLRQFIDKSIIHLSIAIVKFKTSEIADKAIKYGATLPSITIMKADPFYLYPNMSLIVGLKPVDDMDYYRKMFLPLGVQSLRVLDKNLETDPFILIAGFLDHSQKAFFKKSISGLIVDGKQVNLIPLRRTIIANCTPQFLNVHNVLSMEAYQDFTIFHFDKKYKVWSGALYSLSTVGMELMKSKPSIKEMAAPKIRGPFQVIVNYLQGKSIDIMGINAVFILTMGDALGMKQLVSAVSNFIHMAKDPYTLISLILGFSHLGRVPERLIDSVAAKFEVVKDFPTFNYLNSNILSHVMSSPRFLPANETSVFRWLLNFISTSPQKFTRLIKNIRIERLDTNSLLEFLQLPASLVDLNDFRLSFARIGLKSKFPGQAKLPIGEPTYTVDKSLVFKRLLIPSTYYHIDGGDDFAGICNYYRTEQPVTPRGDPSITVTASSVYHGDPSIIIQNKPNEWFGTNEASPSWVMLRLNWDRAVITGYSVKTHSESGRGHINNWSVSGSNNGETWTLIDKQVSNDCLNGPGKSAYFHLQQPTQPFKYIKFNQDRANPLGYFALSISRFEIFGSLQ</sequence>
<dbReference type="AlphaFoldDB" id="A2EMF4"/>
<gene>
    <name evidence="2" type="ORF">TVAG_099030</name>
</gene>
<dbReference type="InParanoid" id="A2EMF4"/>
<dbReference type="VEuPathDB" id="TrichDB:TVAG_099030"/>
<dbReference type="InterPro" id="IPR008979">
    <property type="entry name" value="Galactose-bd-like_sf"/>
</dbReference>
<dbReference type="InterPro" id="IPR000421">
    <property type="entry name" value="FA58C"/>
</dbReference>
<dbReference type="SUPFAM" id="SSF49785">
    <property type="entry name" value="Galactose-binding domain-like"/>
    <property type="match status" value="1"/>
</dbReference>
<dbReference type="PROSITE" id="PS50022">
    <property type="entry name" value="FA58C_3"/>
    <property type="match status" value="1"/>
</dbReference>
<protein>
    <recommendedName>
        <fullName evidence="1">F5/8 type C domain-containing protein</fullName>
    </recommendedName>
</protein>
<dbReference type="Gene3D" id="2.60.120.260">
    <property type="entry name" value="Galactose-binding domain-like"/>
    <property type="match status" value="1"/>
</dbReference>
<evidence type="ECO:0000313" key="2">
    <source>
        <dbReference type="EMBL" id="EAY06192.1"/>
    </source>
</evidence>
<dbReference type="Proteomes" id="UP000001542">
    <property type="component" value="Unassembled WGS sequence"/>
</dbReference>
<accession>A2EMF4</accession>
<evidence type="ECO:0000313" key="3">
    <source>
        <dbReference type="Proteomes" id="UP000001542"/>
    </source>
</evidence>
<dbReference type="EMBL" id="DS113430">
    <property type="protein sequence ID" value="EAY06192.1"/>
    <property type="molecule type" value="Genomic_DNA"/>
</dbReference>
<reference evidence="2" key="1">
    <citation type="submission" date="2006-10" db="EMBL/GenBank/DDBJ databases">
        <authorList>
            <person name="Amadeo P."/>
            <person name="Zhao Q."/>
            <person name="Wortman J."/>
            <person name="Fraser-Liggett C."/>
            <person name="Carlton J."/>
        </authorList>
    </citation>
    <scope>NUCLEOTIDE SEQUENCE</scope>
    <source>
        <strain evidence="2">G3</strain>
    </source>
</reference>
<dbReference type="SMR" id="A2EMF4"/>
<dbReference type="VEuPathDB" id="TrichDB:TVAGG3_0100490"/>
<proteinExistence type="predicted"/>
<evidence type="ECO:0000259" key="1">
    <source>
        <dbReference type="PROSITE" id="PS50022"/>
    </source>
</evidence>
<feature type="domain" description="F5/8 type C" evidence="1">
    <location>
        <begin position="450"/>
        <end position="600"/>
    </location>
</feature>
<organism evidence="2 3">
    <name type="scientific">Trichomonas vaginalis (strain ATCC PRA-98 / G3)</name>
    <dbReference type="NCBI Taxonomy" id="412133"/>
    <lineage>
        <taxon>Eukaryota</taxon>
        <taxon>Metamonada</taxon>
        <taxon>Parabasalia</taxon>
        <taxon>Trichomonadida</taxon>
        <taxon>Trichomonadidae</taxon>
        <taxon>Trichomonas</taxon>
    </lineage>
</organism>
<dbReference type="OrthoDB" id="10510436at2759"/>
<dbReference type="STRING" id="5722.A2EMF4"/>
<keyword evidence="3" id="KW-1185">Reference proteome</keyword>
<dbReference type="RefSeq" id="XP_001318415.1">
    <property type="nucleotide sequence ID" value="XM_001318380.1"/>
</dbReference>
<name>A2EMF4_TRIV3</name>
<dbReference type="KEGG" id="tva:4764067"/>